<protein>
    <submittedName>
        <fullName evidence="2">Uncharacterized protein</fullName>
    </submittedName>
</protein>
<keyword evidence="1" id="KW-0472">Membrane</keyword>
<dbReference type="EMBL" id="KZ826408">
    <property type="protein sequence ID" value="PYI01744.1"/>
    <property type="molecule type" value="Genomic_DNA"/>
</dbReference>
<dbReference type="OrthoDB" id="10472071at2759"/>
<dbReference type="AlphaFoldDB" id="A0A319ED84"/>
<feature type="transmembrane region" description="Helical" evidence="1">
    <location>
        <begin position="38"/>
        <end position="58"/>
    </location>
</feature>
<gene>
    <name evidence="2" type="ORF">BO78DRAFT_243573</name>
</gene>
<dbReference type="VEuPathDB" id="FungiDB:BO78DRAFT_243573"/>
<evidence type="ECO:0000313" key="2">
    <source>
        <dbReference type="EMBL" id="PYI01744.1"/>
    </source>
</evidence>
<accession>A0A319ED84</accession>
<sequence>MEVREASVIGWISLGSALNATRIAQLYRGRFCGPSLQLFPLAGHPLPFVFGIAAVSGLRSYVPACHYQDLMPCFFFLLIMIPSIYSPIPRS</sequence>
<name>A0A319ED84_ASPSB</name>
<evidence type="ECO:0000256" key="1">
    <source>
        <dbReference type="SAM" id="Phobius"/>
    </source>
</evidence>
<evidence type="ECO:0000313" key="3">
    <source>
        <dbReference type="Proteomes" id="UP000248423"/>
    </source>
</evidence>
<proteinExistence type="predicted"/>
<feature type="transmembrane region" description="Helical" evidence="1">
    <location>
        <begin position="70"/>
        <end position="88"/>
    </location>
</feature>
<keyword evidence="3" id="KW-1185">Reference proteome</keyword>
<dbReference type="Proteomes" id="UP000248423">
    <property type="component" value="Unassembled WGS sequence"/>
</dbReference>
<keyword evidence="1" id="KW-1133">Transmembrane helix</keyword>
<reference evidence="2 3" key="1">
    <citation type="submission" date="2018-02" db="EMBL/GenBank/DDBJ databases">
        <title>The genomes of Aspergillus section Nigri reveals drivers in fungal speciation.</title>
        <authorList>
            <consortium name="DOE Joint Genome Institute"/>
            <person name="Vesth T.C."/>
            <person name="Nybo J."/>
            <person name="Theobald S."/>
            <person name="Brandl J."/>
            <person name="Frisvad J.C."/>
            <person name="Nielsen K.F."/>
            <person name="Lyhne E.K."/>
            <person name="Kogle M.E."/>
            <person name="Kuo A."/>
            <person name="Riley R."/>
            <person name="Clum A."/>
            <person name="Nolan M."/>
            <person name="Lipzen A."/>
            <person name="Salamov A."/>
            <person name="Henrissat B."/>
            <person name="Wiebenga A."/>
            <person name="De vries R.P."/>
            <person name="Grigoriev I.V."/>
            <person name="Mortensen U.H."/>
            <person name="Andersen M.R."/>
            <person name="Baker S.E."/>
        </authorList>
    </citation>
    <scope>NUCLEOTIDE SEQUENCE [LARGE SCALE GENOMIC DNA]</scope>
    <source>
        <strain evidence="2 3">CBS 121057</strain>
    </source>
</reference>
<keyword evidence="1" id="KW-0812">Transmembrane</keyword>
<organism evidence="2 3">
    <name type="scientific">Aspergillus sclerotiicarbonarius (strain CBS 121057 / IBT 28362)</name>
    <dbReference type="NCBI Taxonomy" id="1448318"/>
    <lineage>
        <taxon>Eukaryota</taxon>
        <taxon>Fungi</taxon>
        <taxon>Dikarya</taxon>
        <taxon>Ascomycota</taxon>
        <taxon>Pezizomycotina</taxon>
        <taxon>Eurotiomycetes</taxon>
        <taxon>Eurotiomycetidae</taxon>
        <taxon>Eurotiales</taxon>
        <taxon>Aspergillaceae</taxon>
        <taxon>Aspergillus</taxon>
        <taxon>Aspergillus subgen. Circumdati</taxon>
    </lineage>
</organism>